<sequence>MQGRLFRQIHPIPYDKSYLRGLDVVNTRTLEEIVVEIINKGGSSLKQLVQKDFGIIKRFNWGEKNLFITDSIIEGKKDAEVFVNENQTMILIWDKGHCIYINGDEETTNELVRVLHFLTDHLLDKEVRSQLRVLKIYFKEADESVILNSLKDFNPRILNRILYKHNLNKPFPQIFLETDIVIKEINREAILRKSPGSHQSMIEEIVNMWGSEESFLLNGFGNYATNEEGNIVSWCTSEYNSNSHCGIGIESITEYQGKGIATANTIHFLIKCLEKNIIPYWDCWKSNIPSIRVAEKTGFEKQLEYKVILINLI</sequence>
<dbReference type="InterPro" id="IPR000182">
    <property type="entry name" value="GNAT_dom"/>
</dbReference>
<organism evidence="2 3">
    <name type="scientific">Cohnella terricola</name>
    <dbReference type="NCBI Taxonomy" id="1289167"/>
    <lineage>
        <taxon>Bacteria</taxon>
        <taxon>Bacillati</taxon>
        <taxon>Bacillota</taxon>
        <taxon>Bacilli</taxon>
        <taxon>Bacillales</taxon>
        <taxon>Paenibacillaceae</taxon>
        <taxon>Cohnella</taxon>
    </lineage>
</organism>
<feature type="domain" description="N-acetyltransferase" evidence="1">
    <location>
        <begin position="180"/>
        <end position="313"/>
    </location>
</feature>
<proteinExistence type="predicted"/>
<reference evidence="2 3" key="1">
    <citation type="submission" date="2019-07" db="EMBL/GenBank/DDBJ databases">
        <authorList>
            <person name="Kim J."/>
        </authorList>
    </citation>
    <scope>NUCLEOTIDE SEQUENCE [LARGE SCALE GENOMIC DNA]</scope>
    <source>
        <strain evidence="2 3">G13</strain>
    </source>
</reference>
<dbReference type="InterPro" id="IPR016181">
    <property type="entry name" value="Acyl_CoA_acyltransferase"/>
</dbReference>
<dbReference type="PANTHER" id="PTHR31143:SF2">
    <property type="entry name" value="FR47-LIKE DOMAIN-CONTAINING PROTEIN-RELATED"/>
    <property type="match status" value="1"/>
</dbReference>
<dbReference type="AlphaFoldDB" id="A0A559J8Q5"/>
<evidence type="ECO:0000313" key="2">
    <source>
        <dbReference type="EMBL" id="TVX96237.1"/>
    </source>
</evidence>
<evidence type="ECO:0000259" key="1">
    <source>
        <dbReference type="PROSITE" id="PS51186"/>
    </source>
</evidence>
<dbReference type="GO" id="GO:0016747">
    <property type="term" value="F:acyltransferase activity, transferring groups other than amino-acyl groups"/>
    <property type="evidence" value="ECO:0007669"/>
    <property type="project" value="InterPro"/>
</dbReference>
<gene>
    <name evidence="2" type="ORF">FPZ45_21240</name>
</gene>
<dbReference type="OrthoDB" id="2773476at2"/>
<comment type="caution">
    <text evidence="2">The sequence shown here is derived from an EMBL/GenBank/DDBJ whole genome shotgun (WGS) entry which is preliminary data.</text>
</comment>
<dbReference type="PROSITE" id="PS51186">
    <property type="entry name" value="GNAT"/>
    <property type="match status" value="1"/>
</dbReference>
<evidence type="ECO:0000313" key="3">
    <source>
        <dbReference type="Proteomes" id="UP000316330"/>
    </source>
</evidence>
<protein>
    <submittedName>
        <fullName evidence="2">GNAT family N-acetyltransferase</fullName>
    </submittedName>
</protein>
<keyword evidence="3" id="KW-1185">Reference proteome</keyword>
<dbReference type="Pfam" id="PF12746">
    <property type="entry name" value="GNAT_acetyltran"/>
    <property type="match status" value="1"/>
</dbReference>
<keyword evidence="2" id="KW-0808">Transferase</keyword>
<dbReference type="Proteomes" id="UP000316330">
    <property type="component" value="Unassembled WGS sequence"/>
</dbReference>
<name>A0A559J8Q5_9BACL</name>
<dbReference type="PANTHER" id="PTHR31143">
    <property type="match status" value="1"/>
</dbReference>
<dbReference type="SUPFAM" id="SSF55729">
    <property type="entry name" value="Acyl-CoA N-acyltransferases (Nat)"/>
    <property type="match status" value="1"/>
</dbReference>
<accession>A0A559J8Q5</accession>
<dbReference type="EMBL" id="VNJJ01000017">
    <property type="protein sequence ID" value="TVX96237.1"/>
    <property type="molecule type" value="Genomic_DNA"/>
</dbReference>
<dbReference type="Gene3D" id="3.40.630.30">
    <property type="match status" value="1"/>
</dbReference>
<dbReference type="InterPro" id="IPR027365">
    <property type="entry name" value="GNAT_acetyltra_YdfB-like"/>
</dbReference>